<dbReference type="CTD" id="9802171"/>
<accession>A0A260ZNT1</accession>
<gene>
    <name evidence="1" type="ORF">FL82_23300</name>
</gene>
<dbReference type="Pfam" id="PF04719">
    <property type="entry name" value="TAFII28"/>
    <property type="match status" value="1"/>
</dbReference>
<feature type="non-terminal residue" evidence="1">
    <location>
        <position position="1"/>
    </location>
</feature>
<dbReference type="OMA" id="LSEPREY"/>
<dbReference type="Gene3D" id="1.10.20.10">
    <property type="entry name" value="Histone, subunit A"/>
    <property type="match status" value="1"/>
</dbReference>
<sequence>MNTDDLFGGVSSDDDDHSFPEKSESPEEKPVKCFFGDSQDMPDIDELIKYHKEVSSGVRKPIQKTHEESEDKENKGPPKKKFRIGMSGSGEIMETPKREVLSTREVSLFNDQESPKITETINETTGSYAHSNLPTPKLLSPKLSEPREYGEPTTQNQMPEDDKENQESSESGSSKYPKTEEAEDIDEIKPAPSVSITENENELEPYDANNESNQSSIKHLVTTYGPVIKTGDDVKKQEISTSSEPADSLSEVDQIAQMKRLILLGNMSTQQLEQYDAYRRSRFQKSTIRKLVKEFTGGMNVNDNVVITIGALAKMLVGDIVEEALDIRDLNEDESDLPLEPHHIRSAYMKVARHGLI</sequence>
<dbReference type="PANTHER" id="PTHR13218:SF22">
    <property type="entry name" value="TAFII28-LIKE PROTEIN DOMAIN-CONTAINING PROTEIN"/>
    <property type="match status" value="1"/>
</dbReference>
<dbReference type="EMBL" id="NMWX01000073">
    <property type="protein sequence ID" value="OZF87338.1"/>
    <property type="molecule type" value="Genomic_DNA"/>
</dbReference>
<dbReference type="CDD" id="cd08048">
    <property type="entry name" value="HFD_TAF11"/>
    <property type="match status" value="1"/>
</dbReference>
<dbReference type="STRING" id="31234.E3MJ62"/>
<name>A0A260ZNT1_CAERE</name>
<evidence type="ECO:0000313" key="1">
    <source>
        <dbReference type="EMBL" id="OZF87338.1"/>
    </source>
</evidence>
<evidence type="ECO:0000313" key="2">
    <source>
        <dbReference type="Proteomes" id="UP000216624"/>
    </source>
</evidence>
<reference evidence="1" key="1">
    <citation type="submission" date="2017-08" db="EMBL/GenBank/DDBJ databases">
        <authorList>
            <person name="de Groot N.N."/>
        </authorList>
    </citation>
    <scope>NUCLEOTIDE SEQUENCE [LARGE SCALE GENOMIC DNA]</scope>
    <source>
        <strain evidence="1">PX439</strain>
    </source>
</reference>
<dbReference type="InterPro" id="IPR009072">
    <property type="entry name" value="Histone-fold"/>
</dbReference>
<dbReference type="HOGENOM" id="CLU_060810_0_0_1"/>
<dbReference type="KEGG" id="crq:GCK72_007243"/>
<comment type="caution">
    <text evidence="1">The sequence shown here is derived from an EMBL/GenBank/DDBJ whole genome shotgun (WGS) entry which is preliminary data.</text>
</comment>
<organism evidence="1 2">
    <name type="scientific">Caenorhabditis remanei</name>
    <name type="common">Caenorhabditis vulgaris</name>
    <dbReference type="NCBI Taxonomy" id="31234"/>
    <lineage>
        <taxon>Eukaryota</taxon>
        <taxon>Metazoa</taxon>
        <taxon>Ecdysozoa</taxon>
        <taxon>Nematoda</taxon>
        <taxon>Chromadorea</taxon>
        <taxon>Rhabditida</taxon>
        <taxon>Rhabditina</taxon>
        <taxon>Rhabditomorpha</taxon>
        <taxon>Rhabditoidea</taxon>
        <taxon>Rhabditidae</taxon>
        <taxon>Peloderinae</taxon>
        <taxon>Caenorhabditis</taxon>
    </lineage>
</organism>
<proteinExistence type="predicted"/>
<dbReference type="InterPro" id="IPR006809">
    <property type="entry name" value="TAFII28_dom"/>
</dbReference>
<dbReference type="InterPro" id="IPR045127">
    <property type="entry name" value="TAF11-like"/>
</dbReference>
<dbReference type="SUPFAM" id="SSF47113">
    <property type="entry name" value="Histone-fold"/>
    <property type="match status" value="1"/>
</dbReference>
<dbReference type="GO" id="GO:0005669">
    <property type="term" value="C:transcription factor TFIID complex"/>
    <property type="evidence" value="ECO:0007669"/>
    <property type="project" value="InterPro"/>
</dbReference>
<dbReference type="OrthoDB" id="28335at2759"/>
<dbReference type="GO" id="GO:0051123">
    <property type="term" value="P:RNA polymerase II preinitiation complex assembly"/>
    <property type="evidence" value="ECO:0007669"/>
    <property type="project" value="InterPro"/>
</dbReference>
<dbReference type="GO" id="GO:0046982">
    <property type="term" value="F:protein heterodimerization activity"/>
    <property type="evidence" value="ECO:0007669"/>
    <property type="project" value="InterPro"/>
</dbReference>
<dbReference type="GO" id="GO:0016251">
    <property type="term" value="F:RNA polymerase II general transcription initiation factor activity"/>
    <property type="evidence" value="ECO:0007669"/>
    <property type="project" value="TreeGrafter"/>
</dbReference>
<dbReference type="Proteomes" id="UP000216624">
    <property type="component" value="Unassembled WGS sequence"/>
</dbReference>
<dbReference type="PANTHER" id="PTHR13218">
    <property type="entry name" value="TRANSCRIPTION INITIATION FACTOR TFIID SUBUNIT 11-RELATED"/>
    <property type="match status" value="1"/>
</dbReference>
<keyword evidence="2" id="KW-1185">Reference proteome</keyword>
<protein>
    <submittedName>
        <fullName evidence="1">Uncharacterized protein</fullName>
    </submittedName>
</protein>
<dbReference type="eggNOG" id="KOG3219">
    <property type="taxonomic scope" value="Eukaryota"/>
</dbReference>